<protein>
    <submittedName>
        <fullName evidence="1">Uncharacterized protein</fullName>
    </submittedName>
</protein>
<organism evidence="1 2">
    <name type="scientific">Microbacterium natoriense</name>
    <dbReference type="NCBI Taxonomy" id="284570"/>
    <lineage>
        <taxon>Bacteria</taxon>
        <taxon>Bacillati</taxon>
        <taxon>Actinomycetota</taxon>
        <taxon>Actinomycetes</taxon>
        <taxon>Micrococcales</taxon>
        <taxon>Microbacteriaceae</taxon>
        <taxon>Microbacterium</taxon>
    </lineage>
</organism>
<gene>
    <name evidence="1" type="ORF">QFZ53_000920</name>
</gene>
<dbReference type="Proteomes" id="UP001244427">
    <property type="component" value="Unassembled WGS sequence"/>
</dbReference>
<sequence>MIIMPVPDGSVAKRMFRMDRDMAERQVKLVVDAYKSLAASKTTLQAVAEGQTTSVWTADGKSVELASMLTARYNATLAWRQALESQLDRAREILRLAIDSTTQFDEETQQRYIAMLDGADKVTTDGATAV</sequence>
<evidence type="ECO:0000313" key="2">
    <source>
        <dbReference type="Proteomes" id="UP001244427"/>
    </source>
</evidence>
<reference evidence="1 2" key="1">
    <citation type="submission" date="2023-07" db="EMBL/GenBank/DDBJ databases">
        <title>Comparative genomics of wheat-associated soil bacteria to identify genetic determinants of phenazine resistance.</title>
        <authorList>
            <person name="Mouncey N."/>
        </authorList>
    </citation>
    <scope>NUCLEOTIDE SEQUENCE [LARGE SCALE GENOMIC DNA]</scope>
    <source>
        <strain evidence="1 2">W4I9-1</strain>
    </source>
</reference>
<evidence type="ECO:0000313" key="1">
    <source>
        <dbReference type="EMBL" id="MDQ0646724.1"/>
    </source>
</evidence>
<comment type="caution">
    <text evidence="1">The sequence shown here is derived from an EMBL/GenBank/DDBJ whole genome shotgun (WGS) entry which is preliminary data.</text>
</comment>
<dbReference type="EMBL" id="JAUSXV010000001">
    <property type="protein sequence ID" value="MDQ0646724.1"/>
    <property type="molecule type" value="Genomic_DNA"/>
</dbReference>
<accession>A0AAW8EVR4</accession>
<dbReference type="AlphaFoldDB" id="A0AAW8EVR4"/>
<dbReference type="RefSeq" id="WP_307294064.1">
    <property type="nucleotide sequence ID" value="NZ_JAUSXV010000001.1"/>
</dbReference>
<proteinExistence type="predicted"/>
<keyword evidence="2" id="KW-1185">Reference proteome</keyword>
<name>A0AAW8EVR4_9MICO</name>